<protein>
    <submittedName>
        <fullName evidence="1">Uncharacterized protein</fullName>
    </submittedName>
</protein>
<accession>A0ABS5R3L0</accession>
<dbReference type="RefSeq" id="WP_213754060.1">
    <property type="nucleotide sequence ID" value="NZ_JAHCQH010000014.1"/>
</dbReference>
<dbReference type="Proteomes" id="UP001166585">
    <property type="component" value="Unassembled WGS sequence"/>
</dbReference>
<reference evidence="1" key="1">
    <citation type="submission" date="2021-05" db="EMBL/GenBank/DDBJ databases">
        <authorList>
            <person name="Sun Q."/>
            <person name="Inoue M."/>
        </authorList>
    </citation>
    <scope>NUCLEOTIDE SEQUENCE</scope>
    <source>
        <strain evidence="1">VKM B-3255</strain>
    </source>
</reference>
<gene>
    <name evidence="1" type="ORF">KIP89_03685</name>
</gene>
<comment type="caution">
    <text evidence="1">The sequence shown here is derived from an EMBL/GenBank/DDBJ whole genome shotgun (WGS) entry which is preliminary data.</text>
</comment>
<dbReference type="EMBL" id="JAHCQH010000014">
    <property type="protein sequence ID" value="MBS9476201.1"/>
    <property type="molecule type" value="Genomic_DNA"/>
</dbReference>
<name>A0ABS5R3L0_9HYPH</name>
<proteinExistence type="predicted"/>
<evidence type="ECO:0000313" key="2">
    <source>
        <dbReference type="Proteomes" id="UP001166585"/>
    </source>
</evidence>
<keyword evidence="2" id="KW-1185">Reference proteome</keyword>
<sequence length="170" mass="18709">MALPNGVPPRPCRSPEIKEAAVDDILKDVMEWLKADQAEAEGVRKLLILCADDDAYRFARNLESRFWDADADLVEILSGYDEYSATRAAVIKWVAAYGITVPFSAGDVVTYQCAEGEKTGRIVDVYPGTAQIIIQPLKPEEAIEHHFGDKGGWVIAFERARLATEPALAS</sequence>
<organism evidence="1 2">
    <name type="scientific">Ancylobacter radicis</name>
    <dbReference type="NCBI Taxonomy" id="2836179"/>
    <lineage>
        <taxon>Bacteria</taxon>
        <taxon>Pseudomonadati</taxon>
        <taxon>Pseudomonadota</taxon>
        <taxon>Alphaproteobacteria</taxon>
        <taxon>Hyphomicrobiales</taxon>
        <taxon>Xanthobacteraceae</taxon>
        <taxon>Ancylobacter</taxon>
    </lineage>
</organism>
<evidence type="ECO:0000313" key="1">
    <source>
        <dbReference type="EMBL" id="MBS9476201.1"/>
    </source>
</evidence>